<proteinExistence type="predicted"/>
<organism evidence="2 3">
    <name type="scientific">Microbacterium trichothecenolyticum</name>
    <name type="common">Aureobacterium trichothecenolyticum</name>
    <dbReference type="NCBI Taxonomy" id="69370"/>
    <lineage>
        <taxon>Bacteria</taxon>
        <taxon>Bacillati</taxon>
        <taxon>Actinomycetota</taxon>
        <taxon>Actinomycetes</taxon>
        <taxon>Micrococcales</taxon>
        <taxon>Microbacteriaceae</taxon>
        <taxon>Microbacterium</taxon>
    </lineage>
</organism>
<evidence type="ECO:0000313" key="3">
    <source>
        <dbReference type="Proteomes" id="UP001226691"/>
    </source>
</evidence>
<keyword evidence="3" id="KW-1185">Reference proteome</keyword>
<name>A0ABU0TSC3_MICTR</name>
<dbReference type="Proteomes" id="UP001226691">
    <property type="component" value="Unassembled WGS sequence"/>
</dbReference>
<gene>
    <name evidence="2" type="ORF">QE412_001141</name>
</gene>
<reference evidence="2 3" key="1">
    <citation type="submission" date="2023-07" db="EMBL/GenBank/DDBJ databases">
        <title>Functional and genomic diversity of the sorghum phyllosphere microbiome.</title>
        <authorList>
            <person name="Shade A."/>
        </authorList>
    </citation>
    <scope>NUCLEOTIDE SEQUENCE [LARGE SCALE GENOMIC DNA]</scope>
    <source>
        <strain evidence="2 3">SORGH_AS_1207</strain>
    </source>
</reference>
<sequence length="481" mass="47080">MIESPQGASAGSRTPRAELSAVTSSPVAPSRSVSALAVSSRAVPSRRSIVVAAAWGVPVVAVATAVPAAAAASGTVLSFSAAAYQAAACSMISGATVRAESNGTALAGVVVSLHLSAGYAFALGGASATVTTDTDGTAPCGDILVPASGVAGTLTATAATATSAAAALSATPTHRLVSTPSGTTAVTAVPAAAVPVSGEFFLDGQTLFRHGVGAVQTDVVAVGALAESPSKNGSFLLPLRLADGSAVVFDTATTTASPATGTPAGATPVAADLFLSGTTLYRGGVAVASDVAATGQLVEHEQGSGPTGRFHLPFRATDGTPRLYRSPADEVRTAFEFGQPAGPPAGATPVAGDLFAADGSLYRVSWDGSTPYPTGAIASAIQAWGTLTPNPFFSGQRLLPVRTTGGDAAVVFVSTGRTRVVAQVPSGASPIGADLFLSGSTVYQADVGARITDVGQIGQPVPIAAGASRIVVPVSAAAPQC</sequence>
<evidence type="ECO:0000313" key="2">
    <source>
        <dbReference type="EMBL" id="MDQ1122568.1"/>
    </source>
</evidence>
<feature type="compositionally biased region" description="Polar residues" evidence="1">
    <location>
        <begin position="1"/>
        <end position="12"/>
    </location>
</feature>
<accession>A0ABU0TSC3</accession>
<evidence type="ECO:0000256" key="1">
    <source>
        <dbReference type="SAM" id="MobiDB-lite"/>
    </source>
</evidence>
<dbReference type="EMBL" id="JAUTBF010000001">
    <property type="protein sequence ID" value="MDQ1122568.1"/>
    <property type="molecule type" value="Genomic_DNA"/>
</dbReference>
<protein>
    <submittedName>
        <fullName evidence="2">Uncharacterized protein</fullName>
    </submittedName>
</protein>
<comment type="caution">
    <text evidence="2">The sequence shown here is derived from an EMBL/GenBank/DDBJ whole genome shotgun (WGS) entry which is preliminary data.</text>
</comment>
<feature type="region of interest" description="Disordered" evidence="1">
    <location>
        <begin position="1"/>
        <end position="23"/>
    </location>
</feature>